<keyword evidence="2" id="KW-0238">DNA-binding</keyword>
<evidence type="ECO:0000256" key="2">
    <source>
        <dbReference type="ARBA" id="ARBA00023125"/>
    </source>
</evidence>
<dbReference type="GO" id="GO:0003700">
    <property type="term" value="F:DNA-binding transcription factor activity"/>
    <property type="evidence" value="ECO:0007669"/>
    <property type="project" value="InterPro"/>
</dbReference>
<dbReference type="PANTHER" id="PTHR43280:SF28">
    <property type="entry name" value="HTH-TYPE TRANSCRIPTIONAL ACTIVATOR RHAS"/>
    <property type="match status" value="1"/>
</dbReference>
<dbReference type="PRINTS" id="PR00032">
    <property type="entry name" value="HTHARAC"/>
</dbReference>
<reference evidence="5 6" key="1">
    <citation type="submission" date="2019-07" db="EMBL/GenBank/DDBJ databases">
        <authorList>
            <person name="Kim J."/>
        </authorList>
    </citation>
    <scope>NUCLEOTIDE SEQUENCE [LARGE SCALE GENOMIC DNA]</scope>
    <source>
        <strain evidence="5 6">JC52</strain>
    </source>
</reference>
<name>A0A559KFX0_9BACL</name>
<dbReference type="Gene3D" id="2.60.120.10">
    <property type="entry name" value="Jelly Rolls"/>
    <property type="match status" value="1"/>
</dbReference>
<dbReference type="InterPro" id="IPR018062">
    <property type="entry name" value="HTH_AraC-typ_CS"/>
</dbReference>
<proteinExistence type="predicted"/>
<dbReference type="InterPro" id="IPR037923">
    <property type="entry name" value="HTH-like"/>
</dbReference>
<dbReference type="CDD" id="cd02209">
    <property type="entry name" value="cupin_XRE_C"/>
    <property type="match status" value="1"/>
</dbReference>
<evidence type="ECO:0000256" key="3">
    <source>
        <dbReference type="ARBA" id="ARBA00023163"/>
    </source>
</evidence>
<evidence type="ECO:0000313" key="6">
    <source>
        <dbReference type="Proteomes" id="UP000317036"/>
    </source>
</evidence>
<dbReference type="OrthoDB" id="2549759at2"/>
<dbReference type="InterPro" id="IPR013096">
    <property type="entry name" value="Cupin_2"/>
</dbReference>
<dbReference type="InterPro" id="IPR020449">
    <property type="entry name" value="Tscrpt_reg_AraC-type_HTH"/>
</dbReference>
<comment type="caution">
    <text evidence="5">The sequence shown here is derived from an EMBL/GenBank/DDBJ whole genome shotgun (WGS) entry which is preliminary data.</text>
</comment>
<feature type="domain" description="HTH araC/xylS-type" evidence="4">
    <location>
        <begin position="251"/>
        <end position="352"/>
    </location>
</feature>
<dbReference type="SUPFAM" id="SSF46689">
    <property type="entry name" value="Homeodomain-like"/>
    <property type="match status" value="2"/>
</dbReference>
<dbReference type="PROSITE" id="PS00041">
    <property type="entry name" value="HTH_ARAC_FAMILY_1"/>
    <property type="match status" value="1"/>
</dbReference>
<dbReference type="PANTHER" id="PTHR43280">
    <property type="entry name" value="ARAC-FAMILY TRANSCRIPTIONAL REGULATOR"/>
    <property type="match status" value="1"/>
</dbReference>
<dbReference type="Pfam" id="PF07883">
    <property type="entry name" value="Cupin_2"/>
    <property type="match status" value="1"/>
</dbReference>
<evidence type="ECO:0000313" key="5">
    <source>
        <dbReference type="EMBL" id="TVY11022.1"/>
    </source>
</evidence>
<evidence type="ECO:0000259" key="4">
    <source>
        <dbReference type="PROSITE" id="PS01124"/>
    </source>
</evidence>
<dbReference type="SUPFAM" id="SSF51215">
    <property type="entry name" value="Regulatory protein AraC"/>
    <property type="match status" value="1"/>
</dbReference>
<dbReference type="InterPro" id="IPR014710">
    <property type="entry name" value="RmlC-like_jellyroll"/>
</dbReference>
<dbReference type="GO" id="GO:0043565">
    <property type="term" value="F:sequence-specific DNA binding"/>
    <property type="evidence" value="ECO:0007669"/>
    <property type="project" value="InterPro"/>
</dbReference>
<keyword evidence="1" id="KW-0805">Transcription regulation</keyword>
<dbReference type="Pfam" id="PF12833">
    <property type="entry name" value="HTH_18"/>
    <property type="match status" value="1"/>
</dbReference>
<dbReference type="AlphaFoldDB" id="A0A559KFX0"/>
<evidence type="ECO:0000256" key="1">
    <source>
        <dbReference type="ARBA" id="ARBA00023015"/>
    </source>
</evidence>
<keyword evidence="6" id="KW-1185">Reference proteome</keyword>
<sequence>MGSPPSDQRAGPAAMFVQITGIPSAYHPGKRSALHELQQNLSFSQESTWLCRSNVKKGIRKGVGCRMLFLSQLQPRVNFANYVRSTGSWGPRTIPDHQIIFVISGSAELTLGVHSYVMEAGDCVYYGNDSPHQIVSSKTEGIAFYSIHFSWNEGADSPFPVLPHLGLRNCSEDMLQIPPLPSKVNVENYGEVLLPHHVSCPEARNLFAEIVQEYKQEEPGYLAHIGSLLKQIMVLIVRKAVNGRATLSQRKKIEPALKAILEQPLEAWTTPWLASLCGYHPTYFAEQFKLVTGYSPNRYLNMEKIRTAKRHLTNGAGSIGSIAELLGFANIHYFSRWFKLATGLTPSEYRGKNPL</sequence>
<gene>
    <name evidence="5" type="ORF">FPZ49_06000</name>
</gene>
<dbReference type="Gene3D" id="1.10.10.60">
    <property type="entry name" value="Homeodomain-like"/>
    <property type="match status" value="2"/>
</dbReference>
<dbReference type="InterPro" id="IPR018060">
    <property type="entry name" value="HTH_AraC"/>
</dbReference>
<dbReference type="InterPro" id="IPR009057">
    <property type="entry name" value="Homeodomain-like_sf"/>
</dbReference>
<dbReference type="SMART" id="SM00342">
    <property type="entry name" value="HTH_ARAC"/>
    <property type="match status" value="1"/>
</dbReference>
<keyword evidence="3" id="KW-0804">Transcription</keyword>
<dbReference type="PROSITE" id="PS01124">
    <property type="entry name" value="HTH_ARAC_FAMILY_2"/>
    <property type="match status" value="1"/>
</dbReference>
<protein>
    <submittedName>
        <fullName evidence="5">AraC family transcriptional regulator</fullName>
    </submittedName>
</protein>
<organism evidence="5 6">
    <name type="scientific">Paenibacillus cremeus</name>
    <dbReference type="NCBI Taxonomy" id="2163881"/>
    <lineage>
        <taxon>Bacteria</taxon>
        <taxon>Bacillati</taxon>
        <taxon>Bacillota</taxon>
        <taxon>Bacilli</taxon>
        <taxon>Bacillales</taxon>
        <taxon>Paenibacillaceae</taxon>
        <taxon>Paenibacillus</taxon>
    </lineage>
</organism>
<accession>A0A559KFX0</accession>
<dbReference type="Proteomes" id="UP000317036">
    <property type="component" value="Unassembled WGS sequence"/>
</dbReference>
<dbReference type="EMBL" id="VNJI01000005">
    <property type="protein sequence ID" value="TVY11022.1"/>
    <property type="molecule type" value="Genomic_DNA"/>
</dbReference>